<proteinExistence type="predicted"/>
<dbReference type="Gene3D" id="3.40.50.1820">
    <property type="entry name" value="alpha/beta hydrolase"/>
    <property type="match status" value="1"/>
</dbReference>
<dbReference type="GO" id="GO:0046464">
    <property type="term" value="P:acylglycerol catabolic process"/>
    <property type="evidence" value="ECO:0007669"/>
    <property type="project" value="TreeGrafter"/>
</dbReference>
<dbReference type="PRINTS" id="PR00412">
    <property type="entry name" value="EPOXHYDRLASE"/>
</dbReference>
<evidence type="ECO:0000313" key="3">
    <source>
        <dbReference type="EMBL" id="KAH7329059.1"/>
    </source>
</evidence>
<evidence type="ECO:0000259" key="2">
    <source>
        <dbReference type="Pfam" id="PF00561"/>
    </source>
</evidence>
<dbReference type="Proteomes" id="UP000813444">
    <property type="component" value="Unassembled WGS sequence"/>
</dbReference>
<comment type="caution">
    <text evidence="3">The sequence shown here is derived from an EMBL/GenBank/DDBJ whole genome shotgun (WGS) entry which is preliminary data.</text>
</comment>
<dbReference type="InterPro" id="IPR000073">
    <property type="entry name" value="AB_hydrolase_1"/>
</dbReference>
<evidence type="ECO:0000256" key="1">
    <source>
        <dbReference type="SAM" id="SignalP"/>
    </source>
</evidence>
<dbReference type="InterPro" id="IPR000639">
    <property type="entry name" value="Epox_hydrolase-like"/>
</dbReference>
<accession>A0A8K0T227</accession>
<dbReference type="PANTHER" id="PTHR43798:SF33">
    <property type="entry name" value="HYDROLASE, PUTATIVE (AFU_ORTHOLOGUE AFUA_2G14860)-RELATED"/>
    <property type="match status" value="1"/>
</dbReference>
<dbReference type="GO" id="GO:0016020">
    <property type="term" value="C:membrane"/>
    <property type="evidence" value="ECO:0007669"/>
    <property type="project" value="TreeGrafter"/>
</dbReference>
<feature type="chain" id="PRO_5035420544" evidence="1">
    <location>
        <begin position="22"/>
        <end position="341"/>
    </location>
</feature>
<protein>
    <submittedName>
        <fullName evidence="3">Alpha/beta hydrolase fold domain-containing protein</fullName>
    </submittedName>
</protein>
<reference evidence="3" key="1">
    <citation type="journal article" date="2021" name="Nat. Commun.">
        <title>Genetic determinants of endophytism in the Arabidopsis root mycobiome.</title>
        <authorList>
            <person name="Mesny F."/>
            <person name="Miyauchi S."/>
            <person name="Thiergart T."/>
            <person name="Pickel B."/>
            <person name="Atanasova L."/>
            <person name="Karlsson M."/>
            <person name="Huettel B."/>
            <person name="Barry K.W."/>
            <person name="Haridas S."/>
            <person name="Chen C."/>
            <person name="Bauer D."/>
            <person name="Andreopoulos W."/>
            <person name="Pangilinan J."/>
            <person name="LaButti K."/>
            <person name="Riley R."/>
            <person name="Lipzen A."/>
            <person name="Clum A."/>
            <person name="Drula E."/>
            <person name="Henrissat B."/>
            <person name="Kohler A."/>
            <person name="Grigoriev I.V."/>
            <person name="Martin F.M."/>
            <person name="Hacquard S."/>
        </authorList>
    </citation>
    <scope>NUCLEOTIDE SEQUENCE</scope>
    <source>
        <strain evidence="3">MPI-CAGE-CH-0235</strain>
    </source>
</reference>
<keyword evidence="3" id="KW-0378">Hydrolase</keyword>
<sequence>MRLSLLSGLLVAALQPAAVAAQASGTILDGPFPADLHGSNFTYPWPPRVFRFSSQLQELDMAFLDVPPCGAPNGKTAVLLHGKNFCAPTWNGTIRALSARGYRVVAPDQVGFCKSSKPAAYQFSLHQLAMNTRALLQALGVETFTLIGHSVGAMLSTRFALLYPEAVEELVLMCPVGLEDYIQKGVPYISIEASRATEAASTYASIRGYQQAVYYVNEWRPAYDVWVNMLVNIYYGSAREAFTKNQAQVVDMVLTGPVAPYFKDLKPRTLLVVGEKDRTAIGAAWAPPQVAATLGHFDVLGPQVASQLANGTLISYPDLGHTPQISHPDIFHSDLLGWLSA</sequence>
<dbReference type="InterPro" id="IPR050266">
    <property type="entry name" value="AB_hydrolase_sf"/>
</dbReference>
<organism evidence="3 4">
    <name type="scientific">Stachybotrys elegans</name>
    <dbReference type="NCBI Taxonomy" id="80388"/>
    <lineage>
        <taxon>Eukaryota</taxon>
        <taxon>Fungi</taxon>
        <taxon>Dikarya</taxon>
        <taxon>Ascomycota</taxon>
        <taxon>Pezizomycotina</taxon>
        <taxon>Sordariomycetes</taxon>
        <taxon>Hypocreomycetidae</taxon>
        <taxon>Hypocreales</taxon>
        <taxon>Stachybotryaceae</taxon>
        <taxon>Stachybotrys</taxon>
    </lineage>
</organism>
<gene>
    <name evidence="3" type="ORF">B0I35DRAFT_35522</name>
</gene>
<dbReference type="OrthoDB" id="10249433at2759"/>
<dbReference type="EMBL" id="JAGPNK010000001">
    <property type="protein sequence ID" value="KAH7329059.1"/>
    <property type="molecule type" value="Genomic_DNA"/>
</dbReference>
<feature type="domain" description="AB hydrolase-1" evidence="2">
    <location>
        <begin position="78"/>
        <end position="182"/>
    </location>
</feature>
<dbReference type="Pfam" id="PF00561">
    <property type="entry name" value="Abhydrolase_1"/>
    <property type="match status" value="1"/>
</dbReference>
<dbReference type="GO" id="GO:0047372">
    <property type="term" value="F:monoacylglycerol lipase activity"/>
    <property type="evidence" value="ECO:0007669"/>
    <property type="project" value="TreeGrafter"/>
</dbReference>
<keyword evidence="4" id="KW-1185">Reference proteome</keyword>
<name>A0A8K0T227_9HYPO</name>
<dbReference type="SUPFAM" id="SSF53474">
    <property type="entry name" value="alpha/beta-Hydrolases"/>
    <property type="match status" value="1"/>
</dbReference>
<dbReference type="PRINTS" id="PR00111">
    <property type="entry name" value="ABHYDROLASE"/>
</dbReference>
<dbReference type="AlphaFoldDB" id="A0A8K0T227"/>
<dbReference type="PANTHER" id="PTHR43798">
    <property type="entry name" value="MONOACYLGLYCEROL LIPASE"/>
    <property type="match status" value="1"/>
</dbReference>
<evidence type="ECO:0000313" key="4">
    <source>
        <dbReference type="Proteomes" id="UP000813444"/>
    </source>
</evidence>
<keyword evidence="1" id="KW-0732">Signal</keyword>
<feature type="signal peptide" evidence="1">
    <location>
        <begin position="1"/>
        <end position="21"/>
    </location>
</feature>
<dbReference type="InterPro" id="IPR029058">
    <property type="entry name" value="AB_hydrolase_fold"/>
</dbReference>